<keyword evidence="2" id="KW-1133">Transmembrane helix</keyword>
<keyword evidence="2" id="KW-0472">Membrane</keyword>
<evidence type="ECO:0000256" key="1">
    <source>
        <dbReference type="SAM" id="MobiDB-lite"/>
    </source>
</evidence>
<feature type="compositionally biased region" description="Low complexity" evidence="1">
    <location>
        <begin position="75"/>
        <end position="114"/>
    </location>
</feature>
<feature type="region of interest" description="Disordered" evidence="1">
    <location>
        <begin position="75"/>
        <end position="128"/>
    </location>
</feature>
<evidence type="ECO:0000313" key="4">
    <source>
        <dbReference type="Proteomes" id="UP001153069"/>
    </source>
</evidence>
<feature type="region of interest" description="Disordered" evidence="1">
    <location>
        <begin position="1"/>
        <end position="20"/>
    </location>
</feature>
<reference evidence="3" key="1">
    <citation type="submission" date="2020-06" db="EMBL/GenBank/DDBJ databases">
        <authorList>
            <consortium name="Plant Systems Biology data submission"/>
        </authorList>
    </citation>
    <scope>NUCLEOTIDE SEQUENCE</scope>
    <source>
        <strain evidence="3">D6</strain>
    </source>
</reference>
<dbReference type="AlphaFoldDB" id="A0A9N8HGY2"/>
<feature type="transmembrane region" description="Helical" evidence="2">
    <location>
        <begin position="29"/>
        <end position="47"/>
    </location>
</feature>
<evidence type="ECO:0000313" key="3">
    <source>
        <dbReference type="EMBL" id="CAB9510103.1"/>
    </source>
</evidence>
<name>A0A9N8HGY2_9STRA</name>
<proteinExistence type="predicted"/>
<dbReference type="Proteomes" id="UP001153069">
    <property type="component" value="Unassembled WGS sequence"/>
</dbReference>
<feature type="compositionally biased region" description="Low complexity" evidence="1">
    <location>
        <begin position="474"/>
        <end position="483"/>
    </location>
</feature>
<sequence>MMTKNNATNGSRSSSSSTGSIAGFSRKQVFGLTVAAVFCMAVGSFITEVLHQKELKFFVADPSLPRQDTEVAVVTTGSTNNSTTSSTVPTKQTSKKTSTSSSTKKTETTSVTGSGDNTDNEDPKTDTLQQPLTTTNKNLMNQTKFQQWAKIKRKSLSLVTSVWALPEEEEEDLQRSEVLASIANNLYNPHFDHVIVILDSVTKQSNCTHFQKRMKQLQMKFRFWTTSNNMRGLLPKNSITRHKLICIDRKKPQPNYYEMFTYATNPKIVKSEVVVLANADQAFDDTVQWATLIKSRTLLTIPTQGYQPHRAPTRIRAFFQFAHGPAAKGASASTTQSSLPNNTHLFPWCQNGQGQPTSWDGYVFTRTLIAGKLQPDAFRRGVLTSAHGRPNGTAFFPMNEMGAENAALHALLSASNLYRVHDANGCSVIHSWHIHAGSASTKQKDSSSSPTTKKKNKKQKLFWNWKHPNDPNVGTTTSSGTGSAKKKDKNKHWQVPTPWREPLKEVDDAFLKRPSRVEPIYQNQ</sequence>
<keyword evidence="2" id="KW-0812">Transmembrane</keyword>
<gene>
    <name evidence="3" type="ORF">SEMRO_420_G139310.1</name>
</gene>
<evidence type="ECO:0000256" key="2">
    <source>
        <dbReference type="SAM" id="Phobius"/>
    </source>
</evidence>
<comment type="caution">
    <text evidence="3">The sequence shown here is derived from an EMBL/GenBank/DDBJ whole genome shotgun (WGS) entry which is preliminary data.</text>
</comment>
<organism evidence="3 4">
    <name type="scientific">Seminavis robusta</name>
    <dbReference type="NCBI Taxonomy" id="568900"/>
    <lineage>
        <taxon>Eukaryota</taxon>
        <taxon>Sar</taxon>
        <taxon>Stramenopiles</taxon>
        <taxon>Ochrophyta</taxon>
        <taxon>Bacillariophyta</taxon>
        <taxon>Bacillariophyceae</taxon>
        <taxon>Bacillariophycidae</taxon>
        <taxon>Naviculales</taxon>
        <taxon>Naviculaceae</taxon>
        <taxon>Seminavis</taxon>
    </lineage>
</organism>
<feature type="compositionally biased region" description="Low complexity" evidence="1">
    <location>
        <begin position="10"/>
        <end position="20"/>
    </location>
</feature>
<feature type="region of interest" description="Disordered" evidence="1">
    <location>
        <begin position="438"/>
        <end position="506"/>
    </location>
</feature>
<keyword evidence="4" id="KW-1185">Reference proteome</keyword>
<protein>
    <submittedName>
        <fullName evidence="3">Uncharacterized protein</fullName>
    </submittedName>
</protein>
<dbReference type="EMBL" id="CAICTM010000419">
    <property type="protein sequence ID" value="CAB9510103.1"/>
    <property type="molecule type" value="Genomic_DNA"/>
</dbReference>
<accession>A0A9N8HGY2</accession>
<feature type="compositionally biased region" description="Low complexity" evidence="1">
    <location>
        <begin position="438"/>
        <end position="451"/>
    </location>
</feature>